<dbReference type="Proteomes" id="UP000029226">
    <property type="component" value="Unassembled WGS sequence"/>
</dbReference>
<feature type="compositionally biased region" description="Basic and acidic residues" evidence="1">
    <location>
        <begin position="52"/>
        <end position="83"/>
    </location>
</feature>
<evidence type="ECO:0000256" key="1">
    <source>
        <dbReference type="SAM" id="MobiDB-lite"/>
    </source>
</evidence>
<protein>
    <submittedName>
        <fullName evidence="2">Uncharacterized protein</fullName>
    </submittedName>
</protein>
<comment type="caution">
    <text evidence="2">The sequence shown here is derived from an EMBL/GenBank/DDBJ whole genome shotgun (WGS) entry which is preliminary data.</text>
</comment>
<name>A0A090QAT7_NONUL</name>
<gene>
    <name evidence="2" type="ORF">JCM19314_315</name>
</gene>
<evidence type="ECO:0000313" key="2">
    <source>
        <dbReference type="EMBL" id="GAL00061.1"/>
    </source>
</evidence>
<dbReference type="AlphaFoldDB" id="A0A090QAT7"/>
<dbReference type="EMBL" id="BBMM01000004">
    <property type="protein sequence ID" value="GAL00061.1"/>
    <property type="molecule type" value="Genomic_DNA"/>
</dbReference>
<organism evidence="2 3">
    <name type="scientific">Nonlabens ulvanivorans</name>
    <name type="common">Persicivirga ulvanivorans</name>
    <dbReference type="NCBI Taxonomy" id="906888"/>
    <lineage>
        <taxon>Bacteria</taxon>
        <taxon>Pseudomonadati</taxon>
        <taxon>Bacteroidota</taxon>
        <taxon>Flavobacteriia</taxon>
        <taxon>Flavobacteriales</taxon>
        <taxon>Flavobacteriaceae</taxon>
        <taxon>Nonlabens</taxon>
    </lineage>
</organism>
<accession>A0A090QAT7</accession>
<proteinExistence type="predicted"/>
<evidence type="ECO:0000313" key="3">
    <source>
        <dbReference type="Proteomes" id="UP000029226"/>
    </source>
</evidence>
<feature type="region of interest" description="Disordered" evidence="1">
    <location>
        <begin position="48"/>
        <end position="83"/>
    </location>
</feature>
<sequence length="83" mass="9242">MGSYASQTSIEERWQIAHHVDALTRDLKGQDAKDFVSVQDELEMESQLGNHAVDDHGVEMHGEDAHEDDHGSQVENHSSTEGE</sequence>
<reference evidence="2 3" key="1">
    <citation type="journal article" date="2014" name="Genome Announc.">
        <title>Draft Genome Sequences of Marine Flavobacterium Nonlabens Strains NR17, NR24, NR27, NR32, NR33, and Ara13.</title>
        <authorList>
            <person name="Nakanishi M."/>
            <person name="Meirelles P."/>
            <person name="Suzuki R."/>
            <person name="Takatani N."/>
            <person name="Mino S."/>
            <person name="Suda W."/>
            <person name="Oshima K."/>
            <person name="Hattori M."/>
            <person name="Ohkuma M."/>
            <person name="Hosokawa M."/>
            <person name="Miyashita K."/>
            <person name="Thompson F.L."/>
            <person name="Niwa A."/>
            <person name="Sawabe T."/>
            <person name="Sawabe T."/>
        </authorList>
    </citation>
    <scope>NUCLEOTIDE SEQUENCE [LARGE SCALE GENOMIC DNA]</scope>
    <source>
        <strain evidence="3">JCM19314</strain>
    </source>
</reference>